<dbReference type="Gene3D" id="3.40.630.10">
    <property type="entry name" value="Zn peptidases"/>
    <property type="match status" value="1"/>
</dbReference>
<evidence type="ECO:0000259" key="5">
    <source>
        <dbReference type="Pfam" id="PF24827"/>
    </source>
</evidence>
<gene>
    <name evidence="6" type="ORF">IAC55_06600</name>
</gene>
<dbReference type="InterPro" id="IPR043795">
    <property type="entry name" value="N-alpha-Ac-DABA-like"/>
</dbReference>
<dbReference type="PANTHER" id="PTHR37326:SF1">
    <property type="entry name" value="BLL3975 PROTEIN"/>
    <property type="match status" value="1"/>
</dbReference>
<proteinExistence type="predicted"/>
<dbReference type="Proteomes" id="UP000823611">
    <property type="component" value="Unassembled WGS sequence"/>
</dbReference>
<dbReference type="Pfam" id="PF24827">
    <property type="entry name" value="AstE_AspA_cat"/>
    <property type="match status" value="1"/>
</dbReference>
<dbReference type="InterPro" id="IPR053138">
    <property type="entry name" value="N-alpha-Ac-DABA_deacetylase"/>
</dbReference>
<dbReference type="GO" id="GO:0016788">
    <property type="term" value="F:hydrolase activity, acting on ester bonds"/>
    <property type="evidence" value="ECO:0007669"/>
    <property type="project" value="InterPro"/>
</dbReference>
<keyword evidence="4" id="KW-0862">Zinc</keyword>
<dbReference type="SUPFAM" id="SSF53187">
    <property type="entry name" value="Zn-dependent exopeptidases"/>
    <property type="match status" value="1"/>
</dbReference>
<keyword evidence="2" id="KW-0479">Metal-binding</keyword>
<dbReference type="AlphaFoldDB" id="A0A9D9DVP1"/>
<evidence type="ECO:0000256" key="1">
    <source>
        <dbReference type="ARBA" id="ARBA00001947"/>
    </source>
</evidence>
<dbReference type="CDD" id="cd06254">
    <property type="entry name" value="M14_ASTE_ASPA-like"/>
    <property type="match status" value="1"/>
</dbReference>
<organism evidence="6 7">
    <name type="scientific">Candidatus Fimicola merdigallinarum</name>
    <dbReference type="NCBI Taxonomy" id="2840819"/>
    <lineage>
        <taxon>Bacteria</taxon>
        <taxon>Bacillati</taxon>
        <taxon>Bacillota</taxon>
        <taxon>Clostridia</taxon>
        <taxon>Lachnospirales</taxon>
        <taxon>Lachnospiraceae</taxon>
        <taxon>Lachnospiraceae incertae sedis</taxon>
        <taxon>Candidatus Fimicola</taxon>
    </lineage>
</organism>
<dbReference type="PIRSF" id="PIRSF039012">
    <property type="entry name" value="ASP"/>
    <property type="match status" value="1"/>
</dbReference>
<protein>
    <submittedName>
        <fullName evidence="6">Succinylglutamate desuccinylase/aspartoacylase family protein</fullName>
    </submittedName>
</protein>
<dbReference type="InterPro" id="IPR055438">
    <property type="entry name" value="AstE_AspA_cat"/>
</dbReference>
<dbReference type="PANTHER" id="PTHR37326">
    <property type="entry name" value="BLL3975 PROTEIN"/>
    <property type="match status" value="1"/>
</dbReference>
<evidence type="ECO:0000256" key="3">
    <source>
        <dbReference type="ARBA" id="ARBA00022801"/>
    </source>
</evidence>
<evidence type="ECO:0000313" key="6">
    <source>
        <dbReference type="EMBL" id="MBO8434972.1"/>
    </source>
</evidence>
<comment type="cofactor">
    <cofactor evidence="1">
        <name>Zn(2+)</name>
        <dbReference type="ChEBI" id="CHEBI:29105"/>
    </cofactor>
</comment>
<dbReference type="GO" id="GO:0046872">
    <property type="term" value="F:metal ion binding"/>
    <property type="evidence" value="ECO:0007669"/>
    <property type="project" value="UniProtKB-KW"/>
</dbReference>
<dbReference type="EMBL" id="JADIMX010000124">
    <property type="protein sequence ID" value="MBO8434972.1"/>
    <property type="molecule type" value="Genomic_DNA"/>
</dbReference>
<evidence type="ECO:0000256" key="2">
    <source>
        <dbReference type="ARBA" id="ARBA00022723"/>
    </source>
</evidence>
<reference evidence="6" key="1">
    <citation type="submission" date="2020-10" db="EMBL/GenBank/DDBJ databases">
        <authorList>
            <person name="Gilroy R."/>
        </authorList>
    </citation>
    <scope>NUCLEOTIDE SEQUENCE</scope>
    <source>
        <strain evidence="6">F6-4510</strain>
    </source>
</reference>
<dbReference type="GO" id="GO:0016811">
    <property type="term" value="F:hydrolase activity, acting on carbon-nitrogen (but not peptide) bonds, in linear amides"/>
    <property type="evidence" value="ECO:0007669"/>
    <property type="project" value="InterPro"/>
</dbReference>
<keyword evidence="3" id="KW-0378">Hydrolase</keyword>
<comment type="caution">
    <text evidence="6">The sequence shown here is derived from an EMBL/GenBank/DDBJ whole genome shotgun (WGS) entry which is preliminary data.</text>
</comment>
<evidence type="ECO:0000313" key="7">
    <source>
        <dbReference type="Proteomes" id="UP000823611"/>
    </source>
</evidence>
<accession>A0A9D9DVP1</accession>
<name>A0A9D9DVP1_9FIRM</name>
<reference evidence="6" key="2">
    <citation type="journal article" date="2021" name="PeerJ">
        <title>Extensive microbial diversity within the chicken gut microbiome revealed by metagenomics and culture.</title>
        <authorList>
            <person name="Gilroy R."/>
            <person name="Ravi A."/>
            <person name="Getino M."/>
            <person name="Pursley I."/>
            <person name="Horton D.L."/>
            <person name="Alikhan N.F."/>
            <person name="Baker D."/>
            <person name="Gharbi K."/>
            <person name="Hall N."/>
            <person name="Watson M."/>
            <person name="Adriaenssens E.M."/>
            <person name="Foster-Nyarko E."/>
            <person name="Jarju S."/>
            <person name="Secka A."/>
            <person name="Antonio M."/>
            <person name="Oren A."/>
            <person name="Chaudhuri R.R."/>
            <person name="La Ragione R."/>
            <person name="Hildebrand F."/>
            <person name="Pallen M.J."/>
        </authorList>
    </citation>
    <scope>NUCLEOTIDE SEQUENCE</scope>
    <source>
        <strain evidence="6">F6-4510</strain>
    </source>
</reference>
<sequence length="310" mass="35042">MEFYNTYIDRNSKKDVSIYITDEVSLDVTVICGKNEGKTLVLTSAVHGCEYVGVKTLMDLKKELEPERMSGNVIIIPFVNKEGFLRGEKRIVPYDGKNLNRVFPANENGTVSEKIAYAIEKYIYPKADFLADLHSGDINERLTSFIFFSVSAEESVSKIGEEGAKSMSFDYRVASTSKNGLYSYAGQKGIPSLLLERGQQGLWSDNEVTAYKKNMYELMSHLGIIEEKFEKPEQKRIDIAKYIESPCDSLWYPYYNAGDKIKKGDILGEIKDLEDNTIEKYIAEFDGIVLYNTTSLGVKEKDSLVSYGKL</sequence>
<evidence type="ECO:0000256" key="4">
    <source>
        <dbReference type="ARBA" id="ARBA00022833"/>
    </source>
</evidence>
<feature type="domain" description="Succinylglutamate desuccinylase/Aspartoacylase catalytic" evidence="5">
    <location>
        <begin position="37"/>
        <end position="222"/>
    </location>
</feature>